<dbReference type="InterPro" id="IPR010718">
    <property type="entry name" value="DUF1294"/>
</dbReference>
<dbReference type="AlphaFoldDB" id="A0AA48RIK8"/>
<gene>
    <name evidence="2" type="ORF">BSPP4475_14760</name>
</gene>
<keyword evidence="1" id="KW-0812">Transmembrane</keyword>
<dbReference type="RefSeq" id="WP_304414538.1">
    <property type="nucleotide sequence ID" value="NZ_OY569118.1"/>
</dbReference>
<feature type="transmembrane region" description="Helical" evidence="1">
    <location>
        <begin position="66"/>
        <end position="90"/>
    </location>
</feature>
<keyword evidence="1" id="KW-0472">Membrane</keyword>
<keyword evidence="3" id="KW-1185">Reference proteome</keyword>
<dbReference type="Pfam" id="PF06961">
    <property type="entry name" value="DUF1294"/>
    <property type="match status" value="1"/>
</dbReference>
<dbReference type="Proteomes" id="UP001189619">
    <property type="component" value="Chromosome"/>
</dbReference>
<evidence type="ECO:0000256" key="1">
    <source>
        <dbReference type="SAM" id="Phobius"/>
    </source>
</evidence>
<keyword evidence="1" id="KW-1133">Transmembrane helix</keyword>
<name>A0AA48RIK8_9BACL</name>
<accession>A0AA48RIK8</accession>
<sequence length="121" mass="13413">MRHHKWVTRHRQRRNAVWVAGWLLVLCGWWLSRLPFVAAGLLVLNVYAAGLMAADKRAARRGGPRVPEASLLLSALVGGGAGALLGMLAWRHKTRHALFMTGVPLICAVQIVLIWVCLFNQ</sequence>
<proteinExistence type="predicted"/>
<organism evidence="2 3">
    <name type="scientific">Brevibacillus aydinogluensis</name>
    <dbReference type="NCBI Taxonomy" id="927786"/>
    <lineage>
        <taxon>Bacteria</taxon>
        <taxon>Bacillati</taxon>
        <taxon>Bacillota</taxon>
        <taxon>Bacilli</taxon>
        <taxon>Bacillales</taxon>
        <taxon>Paenibacillaceae</taxon>
        <taxon>Brevibacillus</taxon>
    </lineage>
</organism>
<protein>
    <submittedName>
        <fullName evidence="2">DUF1294 domain-containing protein</fullName>
    </submittedName>
</protein>
<dbReference type="KEGG" id="bayd:BSPP4475_14760"/>
<dbReference type="EMBL" id="OY569118">
    <property type="protein sequence ID" value="CAJ1003579.1"/>
    <property type="molecule type" value="Genomic_DNA"/>
</dbReference>
<reference evidence="2" key="1">
    <citation type="submission" date="2023-07" db="EMBL/GenBank/DDBJ databases">
        <authorList>
            <person name="Ivanov I."/>
            <person name="Teneva D."/>
            <person name="Stoikov I."/>
        </authorList>
    </citation>
    <scope>NUCLEOTIDE SEQUENCE</scope>
    <source>
        <strain evidence="2">4475</strain>
    </source>
</reference>
<evidence type="ECO:0000313" key="2">
    <source>
        <dbReference type="EMBL" id="CAJ1003579.1"/>
    </source>
</evidence>
<evidence type="ECO:0000313" key="3">
    <source>
        <dbReference type="Proteomes" id="UP001189619"/>
    </source>
</evidence>
<feature type="transmembrane region" description="Helical" evidence="1">
    <location>
        <begin position="96"/>
        <end position="119"/>
    </location>
</feature>